<comment type="similarity">
    <text evidence="1 8">Belongs to the SOS response-associated peptidase family.</text>
</comment>
<dbReference type="RefSeq" id="WP_120465945.1">
    <property type="nucleotide sequence ID" value="NZ_CATAJS010000052.1"/>
</dbReference>
<keyword evidence="5" id="KW-0190">Covalent protein-DNA linkage</keyword>
<keyword evidence="3" id="KW-0227">DNA damage</keyword>
<dbReference type="GO" id="GO:0003697">
    <property type="term" value="F:single-stranded DNA binding"/>
    <property type="evidence" value="ECO:0007669"/>
    <property type="project" value="InterPro"/>
</dbReference>
<name>A0A3A9AS07_9FIRM</name>
<protein>
    <recommendedName>
        <fullName evidence="8">Abasic site processing protein</fullName>
        <ecNumber evidence="8">3.4.-.-</ecNumber>
    </recommendedName>
</protein>
<evidence type="ECO:0000256" key="7">
    <source>
        <dbReference type="ARBA" id="ARBA00023239"/>
    </source>
</evidence>
<accession>A0A3A9AS07</accession>
<dbReference type="GO" id="GO:0006508">
    <property type="term" value="P:proteolysis"/>
    <property type="evidence" value="ECO:0007669"/>
    <property type="project" value="UniProtKB-KW"/>
</dbReference>
<reference evidence="9 10" key="1">
    <citation type="submission" date="2018-09" db="EMBL/GenBank/DDBJ databases">
        <title>Murine metabolic-syndrome-specific gut microbial biobank.</title>
        <authorList>
            <person name="Liu C."/>
        </authorList>
    </citation>
    <scope>NUCLEOTIDE SEQUENCE [LARGE SCALE GENOMIC DNA]</scope>
    <source>
        <strain evidence="9 10">0.1xD8-82</strain>
    </source>
</reference>
<evidence type="ECO:0000256" key="1">
    <source>
        <dbReference type="ARBA" id="ARBA00008136"/>
    </source>
</evidence>
<organism evidence="9 10">
    <name type="scientific">Parablautia intestinalis</name>
    <dbReference type="NCBI Taxonomy" id="2320100"/>
    <lineage>
        <taxon>Bacteria</taxon>
        <taxon>Bacillati</taxon>
        <taxon>Bacillota</taxon>
        <taxon>Clostridia</taxon>
        <taxon>Lachnospirales</taxon>
        <taxon>Lachnospiraceae</taxon>
        <taxon>Parablautia</taxon>
    </lineage>
</organism>
<dbReference type="SUPFAM" id="SSF143081">
    <property type="entry name" value="BB1717-like"/>
    <property type="match status" value="1"/>
</dbReference>
<evidence type="ECO:0000256" key="5">
    <source>
        <dbReference type="ARBA" id="ARBA00023124"/>
    </source>
</evidence>
<dbReference type="EC" id="3.4.-.-" evidence="8"/>
<evidence type="ECO:0000313" key="9">
    <source>
        <dbReference type="EMBL" id="RKI94187.1"/>
    </source>
</evidence>
<keyword evidence="6" id="KW-0238">DNA-binding</keyword>
<evidence type="ECO:0000256" key="3">
    <source>
        <dbReference type="ARBA" id="ARBA00022763"/>
    </source>
</evidence>
<dbReference type="GO" id="GO:0008233">
    <property type="term" value="F:peptidase activity"/>
    <property type="evidence" value="ECO:0007669"/>
    <property type="project" value="UniProtKB-KW"/>
</dbReference>
<evidence type="ECO:0000256" key="8">
    <source>
        <dbReference type="RuleBase" id="RU364100"/>
    </source>
</evidence>
<dbReference type="Proteomes" id="UP000280696">
    <property type="component" value="Unassembled WGS sequence"/>
</dbReference>
<dbReference type="Pfam" id="PF02586">
    <property type="entry name" value="SRAP"/>
    <property type="match status" value="1"/>
</dbReference>
<comment type="caution">
    <text evidence="9">The sequence shown here is derived from an EMBL/GenBank/DDBJ whole genome shotgun (WGS) entry which is preliminary data.</text>
</comment>
<dbReference type="OrthoDB" id="9782620at2"/>
<dbReference type="PANTHER" id="PTHR13604:SF0">
    <property type="entry name" value="ABASIC SITE PROCESSING PROTEIN HMCES"/>
    <property type="match status" value="1"/>
</dbReference>
<evidence type="ECO:0000256" key="2">
    <source>
        <dbReference type="ARBA" id="ARBA00022670"/>
    </source>
</evidence>
<sequence length="201" mass="23234">MCGRYYVDEEIAGEIEKLIRQMDENKRAESLQAAGRITAGDICPGKDAPVLSGADGSVCCKWQQWGLPGFSGKKLIFNARCETVLEKPLFRNSIAHRRIVIPASRFYEWNPQKEKNTFYRKDFDLLFMAGISRQYEDGEHFVILTTAANASMEPVHDRMPLILERQEIAQWMTDDRKTEALLHKTPCLLERKTDYEQLRLF</sequence>
<evidence type="ECO:0000256" key="6">
    <source>
        <dbReference type="ARBA" id="ARBA00023125"/>
    </source>
</evidence>
<evidence type="ECO:0000256" key="4">
    <source>
        <dbReference type="ARBA" id="ARBA00022801"/>
    </source>
</evidence>
<gene>
    <name evidence="9" type="ORF">D7V94_01005</name>
</gene>
<keyword evidence="2 8" id="KW-0645">Protease</keyword>
<keyword evidence="10" id="KW-1185">Reference proteome</keyword>
<dbReference type="InterPro" id="IPR003738">
    <property type="entry name" value="SRAP"/>
</dbReference>
<dbReference type="GO" id="GO:0106300">
    <property type="term" value="P:protein-DNA covalent cross-linking repair"/>
    <property type="evidence" value="ECO:0007669"/>
    <property type="project" value="InterPro"/>
</dbReference>
<dbReference type="EMBL" id="RAYQ01000001">
    <property type="protein sequence ID" value="RKI94187.1"/>
    <property type="molecule type" value="Genomic_DNA"/>
</dbReference>
<keyword evidence="4 8" id="KW-0378">Hydrolase</keyword>
<dbReference type="Gene3D" id="3.90.1680.10">
    <property type="entry name" value="SOS response associated peptidase-like"/>
    <property type="match status" value="1"/>
</dbReference>
<dbReference type="PANTHER" id="PTHR13604">
    <property type="entry name" value="DC12-RELATED"/>
    <property type="match status" value="1"/>
</dbReference>
<dbReference type="AlphaFoldDB" id="A0A3A9AS07"/>
<keyword evidence="7" id="KW-0456">Lyase</keyword>
<evidence type="ECO:0000313" key="10">
    <source>
        <dbReference type="Proteomes" id="UP000280696"/>
    </source>
</evidence>
<proteinExistence type="inferred from homology"/>
<dbReference type="GO" id="GO:0016829">
    <property type="term" value="F:lyase activity"/>
    <property type="evidence" value="ECO:0007669"/>
    <property type="project" value="UniProtKB-KW"/>
</dbReference>
<dbReference type="InterPro" id="IPR036590">
    <property type="entry name" value="SRAP-like"/>
</dbReference>